<protein>
    <submittedName>
        <fullName evidence="2">Uncharacterized protein</fullName>
    </submittedName>
</protein>
<organism evidence="2 3">
    <name type="scientific">Tenebrio molitor</name>
    <name type="common">Yellow mealworm beetle</name>
    <dbReference type="NCBI Taxonomy" id="7067"/>
    <lineage>
        <taxon>Eukaryota</taxon>
        <taxon>Metazoa</taxon>
        <taxon>Ecdysozoa</taxon>
        <taxon>Arthropoda</taxon>
        <taxon>Hexapoda</taxon>
        <taxon>Insecta</taxon>
        <taxon>Pterygota</taxon>
        <taxon>Neoptera</taxon>
        <taxon>Endopterygota</taxon>
        <taxon>Coleoptera</taxon>
        <taxon>Polyphaga</taxon>
        <taxon>Cucujiformia</taxon>
        <taxon>Tenebrionidae</taxon>
        <taxon>Tenebrio</taxon>
    </lineage>
</organism>
<feature type="compositionally biased region" description="Basic and acidic residues" evidence="1">
    <location>
        <begin position="30"/>
        <end position="90"/>
    </location>
</feature>
<evidence type="ECO:0000256" key="1">
    <source>
        <dbReference type="SAM" id="MobiDB-lite"/>
    </source>
</evidence>
<evidence type="ECO:0000313" key="2">
    <source>
        <dbReference type="EMBL" id="KAH0821584.1"/>
    </source>
</evidence>
<gene>
    <name evidence="2" type="ORF">GEV33_001207</name>
</gene>
<feature type="region of interest" description="Disordered" evidence="1">
    <location>
        <begin position="1"/>
        <end position="90"/>
    </location>
</feature>
<dbReference type="AlphaFoldDB" id="A0A8J6HVR7"/>
<accession>A0A8J6HVR7</accession>
<name>A0A8J6HVR7_TENMO</name>
<feature type="compositionally biased region" description="Basic residues" evidence="1">
    <location>
        <begin position="7"/>
        <end position="16"/>
    </location>
</feature>
<comment type="caution">
    <text evidence="2">The sequence shown here is derived from an EMBL/GenBank/DDBJ whole genome shotgun (WGS) entry which is preliminary data.</text>
</comment>
<proteinExistence type="predicted"/>
<reference evidence="2" key="1">
    <citation type="journal article" date="2020" name="J Insects Food Feed">
        <title>The yellow mealworm (Tenebrio molitor) genome: a resource for the emerging insects as food and feed industry.</title>
        <authorList>
            <person name="Eriksson T."/>
            <person name="Andere A."/>
            <person name="Kelstrup H."/>
            <person name="Emery V."/>
            <person name="Picard C."/>
        </authorList>
    </citation>
    <scope>NUCLEOTIDE SEQUENCE</scope>
    <source>
        <strain evidence="2">Stoneville</strain>
        <tissue evidence="2">Whole head</tissue>
    </source>
</reference>
<dbReference type="Proteomes" id="UP000719412">
    <property type="component" value="Unassembled WGS sequence"/>
</dbReference>
<evidence type="ECO:0000313" key="3">
    <source>
        <dbReference type="Proteomes" id="UP000719412"/>
    </source>
</evidence>
<sequence length="90" mass="11139">MAEEKRKKNTEKKKREKYYQRNGYASEAVETLRAKGRDMNVELSERNKDTNKQERKDRIKESKYNKEYEKGNFRVPTKREYRSEREERDK</sequence>
<reference evidence="2" key="2">
    <citation type="submission" date="2021-08" db="EMBL/GenBank/DDBJ databases">
        <authorList>
            <person name="Eriksson T."/>
        </authorList>
    </citation>
    <scope>NUCLEOTIDE SEQUENCE</scope>
    <source>
        <strain evidence="2">Stoneville</strain>
        <tissue evidence="2">Whole head</tissue>
    </source>
</reference>
<keyword evidence="3" id="KW-1185">Reference proteome</keyword>
<dbReference type="EMBL" id="JABDTM020007215">
    <property type="protein sequence ID" value="KAH0821584.1"/>
    <property type="molecule type" value="Genomic_DNA"/>
</dbReference>